<accession>A0ABP9NZL7</accession>
<dbReference type="Proteomes" id="UP001499852">
    <property type="component" value="Unassembled WGS sequence"/>
</dbReference>
<keyword evidence="2" id="KW-1185">Reference proteome</keyword>
<reference evidence="2" key="1">
    <citation type="journal article" date="2019" name="Int. J. Syst. Evol. Microbiol.">
        <title>The Global Catalogue of Microorganisms (GCM) 10K type strain sequencing project: providing services to taxonomists for standard genome sequencing and annotation.</title>
        <authorList>
            <consortium name="The Broad Institute Genomics Platform"/>
            <consortium name="The Broad Institute Genome Sequencing Center for Infectious Disease"/>
            <person name="Wu L."/>
            <person name="Ma J."/>
        </authorList>
    </citation>
    <scope>NUCLEOTIDE SEQUENCE [LARGE SCALE GENOMIC DNA]</scope>
    <source>
        <strain evidence="2">JCM 18053</strain>
    </source>
</reference>
<protein>
    <submittedName>
        <fullName evidence="1">Uncharacterized protein</fullName>
    </submittedName>
</protein>
<name>A0ABP9NZL7_9BACT</name>
<evidence type="ECO:0000313" key="2">
    <source>
        <dbReference type="Proteomes" id="UP001499852"/>
    </source>
</evidence>
<dbReference type="RefSeq" id="WP_345735685.1">
    <property type="nucleotide sequence ID" value="NZ_BAABIA010000003.1"/>
</dbReference>
<comment type="caution">
    <text evidence="1">The sequence shown here is derived from an EMBL/GenBank/DDBJ whole genome shotgun (WGS) entry which is preliminary data.</text>
</comment>
<sequence length="81" mass="9003">MNHEHPILRRHRLITQGQTEAARPDIAAVMAANLQLLAHRAHAKQTPSLQIAPPRPRLHELLSRAAQTAQTFTHNPTAPQS</sequence>
<dbReference type="EMBL" id="BAABIA010000003">
    <property type="protein sequence ID" value="GAA5137476.1"/>
    <property type="molecule type" value="Genomic_DNA"/>
</dbReference>
<evidence type="ECO:0000313" key="1">
    <source>
        <dbReference type="EMBL" id="GAA5137476.1"/>
    </source>
</evidence>
<organism evidence="1 2">
    <name type="scientific">Prosthecobacter algae</name>
    <dbReference type="NCBI Taxonomy" id="1144682"/>
    <lineage>
        <taxon>Bacteria</taxon>
        <taxon>Pseudomonadati</taxon>
        <taxon>Verrucomicrobiota</taxon>
        <taxon>Verrucomicrobiia</taxon>
        <taxon>Verrucomicrobiales</taxon>
        <taxon>Verrucomicrobiaceae</taxon>
        <taxon>Prosthecobacter</taxon>
    </lineage>
</organism>
<proteinExistence type="predicted"/>
<gene>
    <name evidence="1" type="ORF">GCM10023213_14240</name>
</gene>